<comment type="caution">
    <text evidence="8">The sequence shown here is derived from an EMBL/GenBank/DDBJ whole genome shotgun (WGS) entry which is preliminary data.</text>
</comment>
<evidence type="ECO:0000256" key="2">
    <source>
        <dbReference type="ARBA" id="ARBA00018370"/>
    </source>
</evidence>
<dbReference type="PANTHER" id="PTHR47245">
    <property type="entry name" value="PEPTIDYLPROLYL ISOMERASE"/>
    <property type="match status" value="1"/>
</dbReference>
<evidence type="ECO:0000256" key="6">
    <source>
        <dbReference type="SAM" id="MobiDB-lite"/>
    </source>
</evidence>
<dbReference type="Pfam" id="PF13145">
    <property type="entry name" value="Rotamase_2"/>
    <property type="match status" value="1"/>
</dbReference>
<evidence type="ECO:0000256" key="5">
    <source>
        <dbReference type="PROSITE-ProRule" id="PRU00278"/>
    </source>
</evidence>
<evidence type="ECO:0000256" key="4">
    <source>
        <dbReference type="ARBA" id="ARBA00031484"/>
    </source>
</evidence>
<evidence type="ECO:0000259" key="7">
    <source>
        <dbReference type="PROSITE" id="PS50198"/>
    </source>
</evidence>
<dbReference type="InterPro" id="IPR027304">
    <property type="entry name" value="Trigger_fact/SurA_dom_sf"/>
</dbReference>
<dbReference type="Proteomes" id="UP001597314">
    <property type="component" value="Unassembled WGS sequence"/>
</dbReference>
<proteinExistence type="inferred from homology"/>
<dbReference type="InterPro" id="IPR050245">
    <property type="entry name" value="PrsA_foldase"/>
</dbReference>
<evidence type="ECO:0000313" key="8">
    <source>
        <dbReference type="EMBL" id="MFD2183695.1"/>
    </source>
</evidence>
<dbReference type="Gene3D" id="3.10.50.40">
    <property type="match status" value="1"/>
</dbReference>
<dbReference type="EMBL" id="JBHUIW010000019">
    <property type="protein sequence ID" value="MFD2183695.1"/>
    <property type="molecule type" value="Genomic_DNA"/>
</dbReference>
<dbReference type="PROSITE" id="PS01096">
    <property type="entry name" value="PPIC_PPIASE_1"/>
    <property type="match status" value="1"/>
</dbReference>
<protein>
    <recommendedName>
        <fullName evidence="2">Parvulin-like PPIase</fullName>
    </recommendedName>
    <alternativeName>
        <fullName evidence="3">Peptidyl-prolyl cis-trans isomerase plp</fullName>
    </alternativeName>
    <alternativeName>
        <fullName evidence="4">Rotamase plp</fullName>
    </alternativeName>
</protein>
<feature type="region of interest" description="Disordered" evidence="6">
    <location>
        <begin position="34"/>
        <end position="76"/>
    </location>
</feature>
<keyword evidence="9" id="KW-1185">Reference proteome</keyword>
<dbReference type="PROSITE" id="PS50198">
    <property type="entry name" value="PPIC_PPIASE_2"/>
    <property type="match status" value="1"/>
</dbReference>
<dbReference type="InterPro" id="IPR023058">
    <property type="entry name" value="PPIase_PpiC_CS"/>
</dbReference>
<evidence type="ECO:0000256" key="1">
    <source>
        <dbReference type="ARBA" id="ARBA00007656"/>
    </source>
</evidence>
<dbReference type="RefSeq" id="WP_378478846.1">
    <property type="nucleotide sequence ID" value="NZ_JBHUIW010000019.1"/>
</dbReference>
<feature type="compositionally biased region" description="Low complexity" evidence="6">
    <location>
        <begin position="34"/>
        <end position="60"/>
    </location>
</feature>
<dbReference type="GO" id="GO:0016853">
    <property type="term" value="F:isomerase activity"/>
    <property type="evidence" value="ECO:0007669"/>
    <property type="project" value="UniProtKB-KW"/>
</dbReference>
<gene>
    <name evidence="8" type="ORF">ACFSOX_16180</name>
</gene>
<accession>A0ABW5AN91</accession>
<dbReference type="InterPro" id="IPR000297">
    <property type="entry name" value="PPIase_PpiC"/>
</dbReference>
<dbReference type="PANTHER" id="PTHR47245:SF3">
    <property type="entry name" value="PEPTIDYL-PROLYL CIS-TRANS ISOMERASE, PPIC-TYPE-RELATED"/>
    <property type="match status" value="1"/>
</dbReference>
<dbReference type="InterPro" id="IPR046357">
    <property type="entry name" value="PPIase_dom_sf"/>
</dbReference>
<organism evidence="8 9">
    <name type="scientific">Rhodoplanes azumiensis</name>
    <dbReference type="NCBI Taxonomy" id="1897628"/>
    <lineage>
        <taxon>Bacteria</taxon>
        <taxon>Pseudomonadati</taxon>
        <taxon>Pseudomonadota</taxon>
        <taxon>Alphaproteobacteria</taxon>
        <taxon>Hyphomicrobiales</taxon>
        <taxon>Nitrobacteraceae</taxon>
        <taxon>Rhodoplanes</taxon>
    </lineage>
</organism>
<dbReference type="SUPFAM" id="SSF54534">
    <property type="entry name" value="FKBP-like"/>
    <property type="match status" value="1"/>
</dbReference>
<evidence type="ECO:0000256" key="3">
    <source>
        <dbReference type="ARBA" id="ARBA00030642"/>
    </source>
</evidence>
<evidence type="ECO:0000313" key="9">
    <source>
        <dbReference type="Proteomes" id="UP001597314"/>
    </source>
</evidence>
<comment type="similarity">
    <text evidence="1">Belongs to the PpiC/parvulin rotamase family.</text>
</comment>
<keyword evidence="5" id="KW-0697">Rotamase</keyword>
<dbReference type="SUPFAM" id="SSF109998">
    <property type="entry name" value="Triger factor/SurA peptide-binding domain-like"/>
    <property type="match status" value="1"/>
</dbReference>
<reference evidence="9" key="1">
    <citation type="journal article" date="2019" name="Int. J. Syst. Evol. Microbiol.">
        <title>The Global Catalogue of Microorganisms (GCM) 10K type strain sequencing project: providing services to taxonomists for standard genome sequencing and annotation.</title>
        <authorList>
            <consortium name="The Broad Institute Genomics Platform"/>
            <consortium name="The Broad Institute Genome Sequencing Center for Infectious Disease"/>
            <person name="Wu L."/>
            <person name="Ma J."/>
        </authorList>
    </citation>
    <scope>NUCLEOTIDE SEQUENCE [LARGE SCALE GENOMIC DNA]</scope>
    <source>
        <strain evidence="9">CGMCC 1.6774</strain>
    </source>
</reference>
<keyword evidence="5 8" id="KW-0413">Isomerase</keyword>
<feature type="domain" description="PpiC" evidence="7">
    <location>
        <begin position="192"/>
        <end position="295"/>
    </location>
</feature>
<name>A0ABW5AN91_9BRAD</name>
<sequence length="356" mass="37613">MTKPSARVAGVAGAAGAALVILAGLGGTAIAQAPARNAPPARPTAPAAAPAAAPATAAPSAAPPVRPGEAVRQGSDKGGEVIARVAGRDVTADEIRAVVESLDARQQAALARDPGLLSQTVRSMLANRLVLKEALDKKWEQQPAVAARVERARENAIVESYLQSVTVPPVDFPSEADIKAAYEANASAFLLPRRFQLAQVFVAVEKGADQATEDKARKKLDDVMKKLKAPGADFAAVAKAESDDKESLDKGGEIGWLAEAQLRPEIRGQVVGLAKGAISEPVRLDDGWHVLRLIDTRPSESRPLAEVRDALVQRLREERAEANRRAFVTELLRKSPPAINELALSKLLDGIPAEPR</sequence>